<dbReference type="EMBL" id="HBKQ01027273">
    <property type="protein sequence ID" value="CAE2245370.1"/>
    <property type="molecule type" value="Transcribed_RNA"/>
</dbReference>
<reference evidence="3" key="1">
    <citation type="submission" date="2021-01" db="EMBL/GenBank/DDBJ databases">
        <authorList>
            <person name="Corre E."/>
            <person name="Pelletier E."/>
            <person name="Niang G."/>
            <person name="Scheremetjew M."/>
            <person name="Finn R."/>
            <person name="Kale V."/>
            <person name="Holt S."/>
            <person name="Cochrane G."/>
            <person name="Meng A."/>
            <person name="Brown T."/>
            <person name="Cohen L."/>
        </authorList>
    </citation>
    <scope>NUCLEOTIDE SEQUENCE</scope>
    <source>
        <strain evidence="3">Isolate 1302-5</strain>
    </source>
</reference>
<dbReference type="PROSITE" id="PS50280">
    <property type="entry name" value="SET"/>
    <property type="match status" value="1"/>
</dbReference>
<dbReference type="Pfam" id="PF00856">
    <property type="entry name" value="SET"/>
    <property type="match status" value="1"/>
</dbReference>
<dbReference type="SUPFAM" id="SSF82199">
    <property type="entry name" value="SET domain"/>
    <property type="match status" value="1"/>
</dbReference>
<dbReference type="AlphaFoldDB" id="A0A7S4MV80"/>
<evidence type="ECO:0000313" key="3">
    <source>
        <dbReference type="EMBL" id="CAE2245370.1"/>
    </source>
</evidence>
<gene>
    <name evidence="3" type="ORF">OAUR00152_LOCUS18464</name>
</gene>
<accession>A0A7S4MV80</accession>
<organism evidence="3">
    <name type="scientific">Odontella aurita</name>
    <dbReference type="NCBI Taxonomy" id="265563"/>
    <lineage>
        <taxon>Eukaryota</taxon>
        <taxon>Sar</taxon>
        <taxon>Stramenopiles</taxon>
        <taxon>Ochrophyta</taxon>
        <taxon>Bacillariophyta</taxon>
        <taxon>Mediophyceae</taxon>
        <taxon>Biddulphiophycidae</taxon>
        <taxon>Eupodiscales</taxon>
        <taxon>Odontellaceae</taxon>
        <taxon>Odontella</taxon>
    </lineage>
</organism>
<protein>
    <recommendedName>
        <fullName evidence="2">SET domain-containing protein</fullName>
    </recommendedName>
</protein>
<proteinExistence type="predicted"/>
<name>A0A7S4MV80_9STRA</name>
<dbReference type="InterPro" id="IPR001214">
    <property type="entry name" value="SET_dom"/>
</dbReference>
<dbReference type="SMART" id="SM00317">
    <property type="entry name" value="SET"/>
    <property type="match status" value="1"/>
</dbReference>
<keyword evidence="1" id="KW-0732">Signal</keyword>
<feature type="signal peptide" evidence="1">
    <location>
        <begin position="1"/>
        <end position="18"/>
    </location>
</feature>
<feature type="chain" id="PRO_5031529683" description="SET domain-containing protein" evidence="1">
    <location>
        <begin position="19"/>
        <end position="194"/>
    </location>
</feature>
<evidence type="ECO:0000259" key="2">
    <source>
        <dbReference type="PROSITE" id="PS50280"/>
    </source>
</evidence>
<dbReference type="Gene3D" id="2.170.270.10">
    <property type="entry name" value="SET domain"/>
    <property type="match status" value="1"/>
</dbReference>
<feature type="domain" description="SET" evidence="2">
    <location>
        <begin position="47"/>
        <end position="189"/>
    </location>
</feature>
<sequence>MLSFLFLVSLLHLPGSYAYTLSSGCTSPQRPILDSTSFAHRSAEAAGNVRIGPSSEEKGLGAFSRSPITFGTHVGKYTGEILTLREVKARFWGKAELDKSDLQWMASRRERNQGLSGNYVFELKDGSFVDAEDGDKSGWCRFLNHAREGTTECNLKAFDQQTVGGEFTIPYFYAIRDIAVGEELCFDYGENFYN</sequence>
<evidence type="ECO:0000256" key="1">
    <source>
        <dbReference type="SAM" id="SignalP"/>
    </source>
</evidence>
<dbReference type="InterPro" id="IPR046341">
    <property type="entry name" value="SET_dom_sf"/>
</dbReference>